<organism evidence="2 3">
    <name type="scientific">Trypanosoma conorhini</name>
    <dbReference type="NCBI Taxonomy" id="83891"/>
    <lineage>
        <taxon>Eukaryota</taxon>
        <taxon>Discoba</taxon>
        <taxon>Euglenozoa</taxon>
        <taxon>Kinetoplastea</taxon>
        <taxon>Metakinetoplastina</taxon>
        <taxon>Trypanosomatida</taxon>
        <taxon>Trypanosomatidae</taxon>
        <taxon>Trypanosoma</taxon>
    </lineage>
</organism>
<feature type="compositionally biased region" description="Basic and acidic residues" evidence="1">
    <location>
        <begin position="200"/>
        <end position="210"/>
    </location>
</feature>
<evidence type="ECO:0000313" key="3">
    <source>
        <dbReference type="Proteomes" id="UP000284403"/>
    </source>
</evidence>
<keyword evidence="3" id="KW-1185">Reference proteome</keyword>
<name>A0A3R7NSM0_9TRYP</name>
<dbReference type="GeneID" id="40321054"/>
<gene>
    <name evidence="2" type="ORF">Tco025E_07443</name>
</gene>
<feature type="region of interest" description="Disordered" evidence="1">
    <location>
        <begin position="198"/>
        <end position="229"/>
    </location>
</feature>
<evidence type="ECO:0000256" key="1">
    <source>
        <dbReference type="SAM" id="MobiDB-lite"/>
    </source>
</evidence>
<dbReference type="RefSeq" id="XP_029225580.1">
    <property type="nucleotide sequence ID" value="XM_029374308.1"/>
</dbReference>
<feature type="region of interest" description="Disordered" evidence="1">
    <location>
        <begin position="250"/>
        <end position="277"/>
    </location>
</feature>
<dbReference type="Proteomes" id="UP000284403">
    <property type="component" value="Unassembled WGS sequence"/>
</dbReference>
<dbReference type="OrthoDB" id="251813at2759"/>
<comment type="caution">
    <text evidence="2">The sequence shown here is derived from an EMBL/GenBank/DDBJ whole genome shotgun (WGS) entry which is preliminary data.</text>
</comment>
<reference evidence="2 3" key="1">
    <citation type="journal article" date="2018" name="BMC Genomics">
        <title>Genomic comparison of Trypanosoma conorhini and Trypanosoma rangeli to Trypanosoma cruzi strains of high and low virulence.</title>
        <authorList>
            <person name="Bradwell K.R."/>
            <person name="Koparde V.N."/>
            <person name="Matveyev A.V."/>
            <person name="Serrano M.G."/>
            <person name="Alves J.M."/>
            <person name="Parikh H."/>
            <person name="Huang B."/>
            <person name="Lee V."/>
            <person name="Espinosa-Alvarez O."/>
            <person name="Ortiz P.A."/>
            <person name="Costa-Martins A.G."/>
            <person name="Teixeira M.M."/>
            <person name="Buck G.A."/>
        </authorList>
    </citation>
    <scope>NUCLEOTIDE SEQUENCE [LARGE SCALE GENOMIC DNA]</scope>
    <source>
        <strain evidence="2 3">025E</strain>
    </source>
</reference>
<proteinExistence type="predicted"/>
<protein>
    <submittedName>
        <fullName evidence="2">Uncharacterized protein</fullName>
    </submittedName>
</protein>
<sequence length="299" mass="33866">MSSGATPRAQRTAAPVSSLACVGRNAGDWRSTLKVFVEEVTRLKGETDALKATRAAMEASWQQTVEKVSLLTDENRSSQQILWSLLEEERQRALAVATEREELLARVRCVEEASACKEKEMQRLAEMLETEKIKHSVCVALHEKAMEEKEAEHRTELSLREKRLEEMQLELRQQLERHARELLAKDTLLDEERRRRRKRYESADKEDVSHLLHVKGATPSSRLSSESTTGVADLSCNTASMTRVGSVVVADDGATRSGPKKSRLEAARQQQRRRNGSCKEDVTLLSLNKLNDLQENFRL</sequence>
<dbReference type="EMBL" id="MKKU01000577">
    <property type="protein sequence ID" value="RNF07058.1"/>
    <property type="molecule type" value="Genomic_DNA"/>
</dbReference>
<feature type="compositionally biased region" description="Polar residues" evidence="1">
    <location>
        <begin position="218"/>
        <end position="229"/>
    </location>
</feature>
<dbReference type="AlphaFoldDB" id="A0A3R7NSM0"/>
<evidence type="ECO:0000313" key="2">
    <source>
        <dbReference type="EMBL" id="RNF07058.1"/>
    </source>
</evidence>
<accession>A0A3R7NSM0</accession>